<proteinExistence type="predicted"/>
<evidence type="ECO:0000313" key="2">
    <source>
        <dbReference type="Proteomes" id="UP000356253"/>
    </source>
</evidence>
<keyword evidence="1" id="KW-0808">Transferase</keyword>
<comment type="caution">
    <text evidence="1">The sequence shown here is derived from an EMBL/GenBank/DDBJ whole genome shotgun (WGS) entry which is preliminary data.</text>
</comment>
<sequence length="336" mass="37237">MDYKKFNLILLLVIVFTSCNNSPSLSYTEGNAIGTTYHIKYYSDEKFDVEKGIDSVFYAVNQSMSTYMPQSDISRINKGDSSIVVDKMFKETFQLSKEIHHNTKGYFEPTVGNLVNAYGFGSENLKVQLDSTTIDSLLQFVGIEKVSITEEGKLVKMNPGVYLEFNAIGKGYAVDRIAKYLELHGAKNYLVEVGGELSAKGVNLDKNKPWRVGIDDPNQTEAQRTITSVLTLNDRAMATSGNYRKFRVDSVTGKKYVHTINPNTGLASKSNLLSASVLAENCALADGYATAFMAMGLEKSKETLEQLPSVDAFLIYDENGEVKTYATKGFQKVLQN</sequence>
<accession>A0AC61Y9N5</accession>
<keyword evidence="2" id="KW-1185">Reference proteome</keyword>
<dbReference type="EC" id="2.7.1.180" evidence="1"/>
<reference evidence="1" key="1">
    <citation type="submission" date="2019-09" db="EMBL/GenBank/DDBJ databases">
        <authorList>
            <person name="Rodrigo-Torres L."/>
            <person name="Arahal R. D."/>
            <person name="Lucena T."/>
        </authorList>
    </citation>
    <scope>NUCLEOTIDE SEQUENCE</scope>
    <source>
        <strain evidence="1">ISS653</strain>
    </source>
</reference>
<organism evidence="1 2">
    <name type="scientific">Mesonia oceanica</name>
    <dbReference type="NCBI Taxonomy" id="2687242"/>
    <lineage>
        <taxon>Bacteria</taxon>
        <taxon>Pseudomonadati</taxon>
        <taxon>Bacteroidota</taxon>
        <taxon>Flavobacteriia</taxon>
        <taxon>Flavobacteriales</taxon>
        <taxon>Flavobacteriaceae</taxon>
        <taxon>Mesonia</taxon>
    </lineage>
</organism>
<dbReference type="Proteomes" id="UP000356253">
    <property type="component" value="Unassembled WGS sequence"/>
</dbReference>
<gene>
    <name evidence="1" type="primary">apbE_1</name>
    <name evidence="1" type="ORF">FVB9532_02410</name>
</gene>
<name>A0AC61Y9N5_9FLAO</name>
<dbReference type="EMBL" id="CABVMM010000009">
    <property type="protein sequence ID" value="VVV01131.1"/>
    <property type="molecule type" value="Genomic_DNA"/>
</dbReference>
<protein>
    <submittedName>
        <fullName evidence="1">FAD:protein FMN transferase</fullName>
        <ecNumber evidence="1">2.7.1.180</ecNumber>
    </submittedName>
</protein>
<evidence type="ECO:0000313" key="1">
    <source>
        <dbReference type="EMBL" id="VVV01131.1"/>
    </source>
</evidence>